<dbReference type="OrthoDB" id="283616at2"/>
<gene>
    <name evidence="1" type="ORF">Pan54_27530</name>
</gene>
<protein>
    <submittedName>
        <fullName evidence="1">Putative molybdenum carrier</fullName>
    </submittedName>
</protein>
<dbReference type="Pfam" id="PF12694">
    <property type="entry name" value="cpYpsA"/>
    <property type="match status" value="1"/>
</dbReference>
<dbReference type="AlphaFoldDB" id="A0A5C5XGS0"/>
<name>A0A5C5XGS0_9PLAN</name>
<dbReference type="InterPro" id="IPR024755">
    <property type="entry name" value="cpYpsA"/>
</dbReference>
<dbReference type="SUPFAM" id="SSF102405">
    <property type="entry name" value="MCP/YpsA-like"/>
    <property type="match status" value="1"/>
</dbReference>
<evidence type="ECO:0000313" key="1">
    <source>
        <dbReference type="EMBL" id="TWT62014.1"/>
    </source>
</evidence>
<accession>A0A5C5XGS0</accession>
<organism evidence="1 2">
    <name type="scientific">Rubinisphaera italica</name>
    <dbReference type="NCBI Taxonomy" id="2527969"/>
    <lineage>
        <taxon>Bacteria</taxon>
        <taxon>Pseudomonadati</taxon>
        <taxon>Planctomycetota</taxon>
        <taxon>Planctomycetia</taxon>
        <taxon>Planctomycetales</taxon>
        <taxon>Planctomycetaceae</taxon>
        <taxon>Rubinisphaera</taxon>
    </lineage>
</organism>
<dbReference type="EMBL" id="SJPG01000001">
    <property type="protein sequence ID" value="TWT62014.1"/>
    <property type="molecule type" value="Genomic_DNA"/>
</dbReference>
<keyword evidence="2" id="KW-1185">Reference proteome</keyword>
<sequence length="159" mass="17165">MARIVKSELLVQKIVSGGQSGVDRAALDFALKHGIPCGGWCPAGRRAEDGVIPDCYPLQETEERRYDVRTAANIMDSDGTLIISPEPLLGGTKLTQDLAVKKGKPLLILSPNGLFTADLIEPWLKEHKIEVLNVAGPRESTSPGISRQTGKLLQALIKN</sequence>
<evidence type="ECO:0000313" key="2">
    <source>
        <dbReference type="Proteomes" id="UP000316095"/>
    </source>
</evidence>
<comment type="caution">
    <text evidence="1">The sequence shown here is derived from an EMBL/GenBank/DDBJ whole genome shotgun (WGS) entry which is preliminary data.</text>
</comment>
<dbReference type="Gene3D" id="3.40.50.450">
    <property type="match status" value="1"/>
</dbReference>
<reference evidence="1 2" key="1">
    <citation type="submission" date="2019-02" db="EMBL/GenBank/DDBJ databases">
        <title>Deep-cultivation of Planctomycetes and their phenomic and genomic characterization uncovers novel biology.</title>
        <authorList>
            <person name="Wiegand S."/>
            <person name="Jogler M."/>
            <person name="Boedeker C."/>
            <person name="Pinto D."/>
            <person name="Vollmers J."/>
            <person name="Rivas-Marin E."/>
            <person name="Kohn T."/>
            <person name="Peeters S.H."/>
            <person name="Heuer A."/>
            <person name="Rast P."/>
            <person name="Oberbeckmann S."/>
            <person name="Bunk B."/>
            <person name="Jeske O."/>
            <person name="Meyerdierks A."/>
            <person name="Storesund J.E."/>
            <person name="Kallscheuer N."/>
            <person name="Luecker S."/>
            <person name="Lage O.M."/>
            <person name="Pohl T."/>
            <person name="Merkel B.J."/>
            <person name="Hornburger P."/>
            <person name="Mueller R.-W."/>
            <person name="Bruemmer F."/>
            <person name="Labrenz M."/>
            <person name="Spormann A.M."/>
            <person name="Op Den Camp H."/>
            <person name="Overmann J."/>
            <person name="Amann R."/>
            <person name="Jetten M.S.M."/>
            <person name="Mascher T."/>
            <person name="Medema M.H."/>
            <person name="Devos D.P."/>
            <person name="Kaster A.-K."/>
            <person name="Ovreas L."/>
            <person name="Rohde M."/>
            <person name="Galperin M.Y."/>
            <person name="Jogler C."/>
        </authorList>
    </citation>
    <scope>NUCLEOTIDE SEQUENCE [LARGE SCALE GENOMIC DNA]</scope>
    <source>
        <strain evidence="1 2">Pan54</strain>
    </source>
</reference>
<dbReference type="Proteomes" id="UP000316095">
    <property type="component" value="Unassembled WGS sequence"/>
</dbReference>
<proteinExistence type="predicted"/>